<dbReference type="GO" id="GO:0006567">
    <property type="term" value="P:L-threonine catabolic process"/>
    <property type="evidence" value="ECO:0007669"/>
    <property type="project" value="TreeGrafter"/>
</dbReference>
<dbReference type="SUPFAM" id="SSF53686">
    <property type="entry name" value="Tryptophan synthase beta subunit-like PLP-dependent enzymes"/>
    <property type="match status" value="1"/>
</dbReference>
<dbReference type="Proteomes" id="UP001164390">
    <property type="component" value="Chromosome"/>
</dbReference>
<feature type="domain" description="Tryptophan synthase beta chain-like PALP" evidence="7">
    <location>
        <begin position="97"/>
        <end position="398"/>
    </location>
</feature>
<name>A0AA46TK69_9ACTN</name>
<dbReference type="GO" id="GO:0004794">
    <property type="term" value="F:threonine deaminase activity"/>
    <property type="evidence" value="ECO:0007669"/>
    <property type="project" value="TreeGrafter"/>
</dbReference>
<gene>
    <name evidence="8" type="primary">thrC</name>
    <name evidence="8" type="ORF">L0C25_06870</name>
</gene>
<organism evidence="8 9">
    <name type="scientific">Solicola gregarius</name>
    <dbReference type="NCBI Taxonomy" id="2908642"/>
    <lineage>
        <taxon>Bacteria</taxon>
        <taxon>Bacillati</taxon>
        <taxon>Actinomycetota</taxon>
        <taxon>Actinomycetes</taxon>
        <taxon>Propionibacteriales</taxon>
        <taxon>Nocardioidaceae</taxon>
        <taxon>Solicola</taxon>
    </lineage>
</organism>
<dbReference type="GO" id="GO:0006565">
    <property type="term" value="P:L-serine catabolic process"/>
    <property type="evidence" value="ECO:0007669"/>
    <property type="project" value="TreeGrafter"/>
</dbReference>
<dbReference type="Gene3D" id="3.40.50.1100">
    <property type="match status" value="2"/>
</dbReference>
<dbReference type="PANTHER" id="PTHR48078:SF6">
    <property type="entry name" value="L-THREONINE DEHYDRATASE CATABOLIC TDCB"/>
    <property type="match status" value="1"/>
</dbReference>
<evidence type="ECO:0000256" key="6">
    <source>
        <dbReference type="PIRSR" id="PIRSR604450-51"/>
    </source>
</evidence>
<evidence type="ECO:0000313" key="8">
    <source>
        <dbReference type="EMBL" id="UYM06790.1"/>
    </source>
</evidence>
<dbReference type="GO" id="GO:0004795">
    <property type="term" value="F:threonine synthase activity"/>
    <property type="evidence" value="ECO:0007669"/>
    <property type="project" value="UniProtKB-UniRule"/>
</dbReference>
<dbReference type="RefSeq" id="WP_271635712.1">
    <property type="nucleotide sequence ID" value="NZ_CP094970.1"/>
</dbReference>
<dbReference type="CDD" id="cd01563">
    <property type="entry name" value="Thr-synth_1"/>
    <property type="match status" value="1"/>
</dbReference>
<dbReference type="PANTHER" id="PTHR48078">
    <property type="entry name" value="THREONINE DEHYDRATASE, MITOCHONDRIAL-RELATED"/>
    <property type="match status" value="1"/>
</dbReference>
<dbReference type="GO" id="GO:0009097">
    <property type="term" value="P:isoleucine biosynthetic process"/>
    <property type="evidence" value="ECO:0007669"/>
    <property type="project" value="TreeGrafter"/>
</dbReference>
<feature type="modified residue" description="N6-(pyridoxal phosphate)lysine" evidence="6">
    <location>
        <position position="131"/>
    </location>
</feature>
<dbReference type="InterPro" id="IPR004450">
    <property type="entry name" value="Thr_synthase-like"/>
</dbReference>
<protein>
    <recommendedName>
        <fullName evidence="5">Threonine synthase</fullName>
        <ecNumber evidence="5">4.2.3.1</ecNumber>
    </recommendedName>
</protein>
<dbReference type="KEGG" id="sgrg:L0C25_06870"/>
<evidence type="ECO:0000256" key="3">
    <source>
        <dbReference type="ARBA" id="ARBA00022898"/>
    </source>
</evidence>
<dbReference type="InterPro" id="IPR050147">
    <property type="entry name" value="Ser/Thr_Dehydratase"/>
</dbReference>
<evidence type="ECO:0000256" key="2">
    <source>
        <dbReference type="ARBA" id="ARBA00005517"/>
    </source>
</evidence>
<comment type="cofactor">
    <cofactor evidence="1 6">
        <name>pyridoxal 5'-phosphate</name>
        <dbReference type="ChEBI" id="CHEBI:597326"/>
    </cofactor>
</comment>
<reference evidence="8" key="1">
    <citation type="submission" date="2022-01" db="EMBL/GenBank/DDBJ databases">
        <title>Nocardioidaceae gen. sp. A5X3R13.</title>
        <authorList>
            <person name="Lopez Marin M.A."/>
            <person name="Uhlik O."/>
        </authorList>
    </citation>
    <scope>NUCLEOTIDE SEQUENCE</scope>
    <source>
        <strain evidence="8">A5X3R13</strain>
    </source>
</reference>
<dbReference type="Pfam" id="PF00291">
    <property type="entry name" value="PALP"/>
    <property type="match status" value="1"/>
</dbReference>
<evidence type="ECO:0000313" key="9">
    <source>
        <dbReference type="Proteomes" id="UP001164390"/>
    </source>
</evidence>
<comment type="similarity">
    <text evidence="2">Belongs to the threonine synthase family.</text>
</comment>
<dbReference type="NCBIfam" id="TIGR00260">
    <property type="entry name" value="thrC"/>
    <property type="match status" value="1"/>
</dbReference>
<dbReference type="GO" id="GO:0009088">
    <property type="term" value="P:threonine biosynthetic process"/>
    <property type="evidence" value="ECO:0007669"/>
    <property type="project" value="UniProtKB-UniRule"/>
</dbReference>
<dbReference type="InterPro" id="IPR001926">
    <property type="entry name" value="TrpB-like_PALP"/>
</dbReference>
<proteinExistence type="inferred from homology"/>
<evidence type="ECO:0000256" key="4">
    <source>
        <dbReference type="ARBA" id="ARBA00023239"/>
    </source>
</evidence>
<keyword evidence="9" id="KW-1185">Reference proteome</keyword>
<dbReference type="EC" id="4.2.3.1" evidence="5"/>
<evidence type="ECO:0000256" key="5">
    <source>
        <dbReference type="NCBIfam" id="TIGR00260"/>
    </source>
</evidence>
<dbReference type="GO" id="GO:0003941">
    <property type="term" value="F:L-serine ammonia-lyase activity"/>
    <property type="evidence" value="ECO:0007669"/>
    <property type="project" value="TreeGrafter"/>
</dbReference>
<evidence type="ECO:0000259" key="7">
    <source>
        <dbReference type="Pfam" id="PF00291"/>
    </source>
</evidence>
<dbReference type="InterPro" id="IPR036052">
    <property type="entry name" value="TrpB-like_PALP_sf"/>
</dbReference>
<evidence type="ECO:0000256" key="1">
    <source>
        <dbReference type="ARBA" id="ARBA00001933"/>
    </source>
</evidence>
<accession>A0AA46TK69</accession>
<dbReference type="AlphaFoldDB" id="A0AA46TK69"/>
<dbReference type="EMBL" id="CP094970">
    <property type="protein sequence ID" value="UYM06790.1"/>
    <property type="molecule type" value="Genomic_DNA"/>
</dbReference>
<keyword evidence="4 8" id="KW-0456">Lyase</keyword>
<keyword evidence="3 6" id="KW-0663">Pyridoxal phosphate</keyword>
<sequence length="429" mass="45127">MSAVIDTPTTTGTTASGGTTRAGAFGHATNLRCRACGAEQQLGPFYACFECFGPLEVAYDFPTVTREQIEAGPKNIWRYRSLLPVPDDIASIPNTEPGYTRLIQADNLARELGIHKLWVKDDSGNPTHSFKDRVVAVALSAARELGLEVLACPSTGNLANAVAAAAARAGIKSVVFIPDDLERPKVLTTAVYGGTLVAVRGNYDDVNKLASEIAGEEEGWAFVNVNVRPYYAEGSKTLGFEVAEQLGWRLPQQVVIPVASGAQLVKVDKGFGELVSHGLVEDAPYKIFGAQATGCSPVAQAFRDGHDVVQPVKPDTIAKSLAIGNPADGPYVLDVTRRTGGSVADVSDDEVRDGIQLLARTEGVFAETAGGVTIATLKKLVETGQLDPDAETVVFNTGDGLKTLDAVADRVGPAATIDPTYPAFTAAGL</sequence>